<dbReference type="InterPro" id="IPR029061">
    <property type="entry name" value="THDP-binding"/>
</dbReference>
<dbReference type="RefSeq" id="WP_013677158.1">
    <property type="nucleotide sequence ID" value="NC_015312.1"/>
</dbReference>
<feature type="compositionally biased region" description="Low complexity" evidence="13">
    <location>
        <begin position="56"/>
        <end position="92"/>
    </location>
</feature>
<accession>F4CQ56</accession>
<protein>
    <submittedName>
        <fullName evidence="15">2-oxoglutarate dehydrogenase, E1 subunit</fullName>
        <ecNumber evidence="15">4.1.1.71</ecNumber>
    </submittedName>
</protein>
<proteinExistence type="predicted"/>
<feature type="domain" description="Transketolase-like pyrimidine-binding" evidence="14">
    <location>
        <begin position="917"/>
        <end position="1110"/>
    </location>
</feature>
<evidence type="ECO:0000256" key="8">
    <source>
        <dbReference type="ARBA" id="ARBA00023052"/>
    </source>
</evidence>
<dbReference type="OrthoDB" id="9759785at2"/>
<dbReference type="GO" id="GO:0004149">
    <property type="term" value="F:dihydrolipoyllysine-residue succinyltransferase activity"/>
    <property type="evidence" value="ECO:0007669"/>
    <property type="project" value="UniProtKB-EC"/>
</dbReference>
<dbReference type="GO" id="GO:0045252">
    <property type="term" value="C:oxoglutarate dehydrogenase complex"/>
    <property type="evidence" value="ECO:0007669"/>
    <property type="project" value="TreeGrafter"/>
</dbReference>
<feature type="compositionally biased region" description="Basic and acidic residues" evidence="13">
    <location>
        <begin position="93"/>
        <end position="102"/>
    </location>
</feature>
<keyword evidence="8" id="KW-0786">Thiamine pyrophosphate</keyword>
<dbReference type="SMART" id="SM00861">
    <property type="entry name" value="Transket_pyr"/>
    <property type="match status" value="1"/>
</dbReference>
<dbReference type="Gene3D" id="1.10.287.1150">
    <property type="entry name" value="TPP helical domain"/>
    <property type="match status" value="1"/>
</dbReference>
<dbReference type="NCBIfam" id="NF008907">
    <property type="entry name" value="PRK12270.1"/>
    <property type="match status" value="1"/>
</dbReference>
<evidence type="ECO:0000256" key="1">
    <source>
        <dbReference type="ARBA" id="ARBA00001946"/>
    </source>
</evidence>
<dbReference type="EMBL" id="CP002593">
    <property type="protein sequence ID" value="AEA27252.1"/>
    <property type="molecule type" value="Genomic_DNA"/>
</dbReference>
<dbReference type="InterPro" id="IPR023213">
    <property type="entry name" value="CAT-like_dom_sf"/>
</dbReference>
<dbReference type="GO" id="GO:0000287">
    <property type="term" value="F:magnesium ion binding"/>
    <property type="evidence" value="ECO:0007669"/>
    <property type="project" value="UniProtKB-ARBA"/>
</dbReference>
<comment type="catalytic activity">
    <reaction evidence="10">
        <text>N(6)-[(R)-lipoyl]-L-lysyl-[protein] + 2-oxoglutarate + H(+) = N(6)-[(R)-S(8)-succinyldihydrolipoyl]-L-lysyl-[protein] + CO2</text>
        <dbReference type="Rhea" id="RHEA:12188"/>
        <dbReference type="Rhea" id="RHEA-COMP:10474"/>
        <dbReference type="Rhea" id="RHEA-COMP:20092"/>
        <dbReference type="ChEBI" id="CHEBI:15378"/>
        <dbReference type="ChEBI" id="CHEBI:16526"/>
        <dbReference type="ChEBI" id="CHEBI:16810"/>
        <dbReference type="ChEBI" id="CHEBI:83099"/>
        <dbReference type="ChEBI" id="CHEBI:83120"/>
        <dbReference type="EC" id="1.2.4.2"/>
    </reaction>
</comment>
<dbReference type="KEGG" id="pdx:Psed_5115"/>
<dbReference type="InterPro" id="IPR005475">
    <property type="entry name" value="Transketolase-like_Pyr-bd"/>
</dbReference>
<evidence type="ECO:0000256" key="6">
    <source>
        <dbReference type="ARBA" id="ARBA00022842"/>
    </source>
</evidence>
<evidence type="ECO:0000259" key="14">
    <source>
        <dbReference type="SMART" id="SM00861"/>
    </source>
</evidence>
<dbReference type="GO" id="GO:0004591">
    <property type="term" value="F:oxoglutarate dehydrogenase (succinyl-transferring) activity"/>
    <property type="evidence" value="ECO:0007669"/>
    <property type="project" value="UniProtKB-EC"/>
</dbReference>
<dbReference type="InterPro" id="IPR031717">
    <property type="entry name" value="ODO-1/KGD_C"/>
</dbReference>
<keyword evidence="6" id="KW-0460">Magnesium</keyword>
<dbReference type="Gene3D" id="3.40.50.970">
    <property type="match status" value="1"/>
</dbReference>
<dbReference type="eggNOG" id="COG0567">
    <property type="taxonomic scope" value="Bacteria"/>
</dbReference>
<evidence type="ECO:0000256" key="13">
    <source>
        <dbReference type="SAM" id="MobiDB-lite"/>
    </source>
</evidence>
<dbReference type="SUPFAM" id="SSF52518">
    <property type="entry name" value="Thiamin diphosphate-binding fold (THDP-binding)"/>
    <property type="match status" value="2"/>
</dbReference>
<dbReference type="GO" id="GO:0008683">
    <property type="term" value="F:2-oxoglutarate decarboxylase activity"/>
    <property type="evidence" value="ECO:0007669"/>
    <property type="project" value="UniProtKB-EC"/>
</dbReference>
<comment type="pathway">
    <text evidence="3">Carbohydrate metabolism; tricarboxylic acid cycle; succinyl-CoA from 2-oxoglutarate (dehydrogenase route): step 1/1.</text>
</comment>
<evidence type="ECO:0000256" key="2">
    <source>
        <dbReference type="ARBA" id="ARBA00001964"/>
    </source>
</evidence>
<evidence type="ECO:0000313" key="16">
    <source>
        <dbReference type="Proteomes" id="UP000007809"/>
    </source>
</evidence>
<keyword evidence="4" id="KW-0816">Tricarboxylic acid cycle</keyword>
<keyword evidence="5" id="KW-0479">Metal-binding</keyword>
<dbReference type="Pfam" id="PF16870">
    <property type="entry name" value="OxoGdeHyase_C"/>
    <property type="match status" value="1"/>
</dbReference>
<keyword evidence="7" id="KW-0560">Oxidoreductase</keyword>
<dbReference type="InterPro" id="IPR001078">
    <property type="entry name" value="2-oxoacid_DH_actylTfrase"/>
</dbReference>
<feature type="coiled-coil region" evidence="12">
    <location>
        <begin position="827"/>
        <end position="854"/>
    </location>
</feature>
<dbReference type="UniPathway" id="UPA00223">
    <property type="reaction ID" value="UER00997"/>
</dbReference>
<dbReference type="SUPFAM" id="SSF52777">
    <property type="entry name" value="CoA-dependent acyltransferases"/>
    <property type="match status" value="1"/>
</dbReference>
<evidence type="ECO:0000256" key="4">
    <source>
        <dbReference type="ARBA" id="ARBA00022532"/>
    </source>
</evidence>
<dbReference type="InterPro" id="IPR032106">
    <property type="entry name" value="2-oxogl_dehyd_N"/>
</dbReference>
<evidence type="ECO:0000256" key="7">
    <source>
        <dbReference type="ARBA" id="ARBA00023002"/>
    </source>
</evidence>
<dbReference type="STRING" id="675635.Psed_5115"/>
<dbReference type="InterPro" id="IPR042179">
    <property type="entry name" value="KGD_C_sf"/>
</dbReference>
<dbReference type="PIRSF" id="PIRSF000157">
    <property type="entry name" value="Oxoglu_dh_E1"/>
    <property type="match status" value="1"/>
</dbReference>
<dbReference type="eggNOG" id="COG0508">
    <property type="taxonomic scope" value="Bacteria"/>
</dbReference>
<dbReference type="GO" id="GO:0005829">
    <property type="term" value="C:cytosol"/>
    <property type="evidence" value="ECO:0007669"/>
    <property type="project" value="TreeGrafter"/>
</dbReference>
<keyword evidence="12" id="KW-0175">Coiled coil</keyword>
<dbReference type="HOGENOM" id="CLU_004709_1_0_11"/>
<keyword evidence="15" id="KW-0456">Lyase</keyword>
<dbReference type="PANTHER" id="PTHR23152:SF4">
    <property type="entry name" value="2-OXOADIPATE DEHYDROGENASE COMPLEX COMPONENT E1"/>
    <property type="match status" value="1"/>
</dbReference>
<dbReference type="Proteomes" id="UP000007809">
    <property type="component" value="Chromosome"/>
</dbReference>
<gene>
    <name evidence="15" type="ordered locus">Psed_5115</name>
</gene>
<dbReference type="NCBIfam" id="TIGR00239">
    <property type="entry name" value="2oxo_dh_E1"/>
    <property type="match status" value="1"/>
</dbReference>
<evidence type="ECO:0000256" key="3">
    <source>
        <dbReference type="ARBA" id="ARBA00004813"/>
    </source>
</evidence>
<dbReference type="Gene3D" id="3.30.559.10">
    <property type="entry name" value="Chloramphenicol acetyltransferase-like domain"/>
    <property type="match status" value="1"/>
</dbReference>
<sequence>MSTSSTSGQTSQFGPNEWLVEEMYQRFLDDPDAVDAAWHDFFADYRPPSGDDETESNGTTSTTTTPTASASAAAPRSAAASGTAAANGSAPAPEDKAEKTTEKTVQQPATQKPAQQADRSANGAAPGKPVAGTTSRAAKPAPAAAEGEVLPLRGAANAVVKNMNASLAVPTATSVRAVPAKLIADNRIVINNQLKRTRGGKLSFTHLIGYAVVKALADFPVMNRHFVEVDGKPTAVQPEHVNLGLAIDLQGKNGQRSLVVVSIKGCEEMTFAQFWSAYESMVHKARNGTLAAEDFAGTTISLTNPGTLGTNHSVPRLMQGQGTIVGVGAMEYPAEFQGASEERLAELGISKIITLTSTYDHRIIQGAESGDFLRRVHHLLLGGDGFFDDIFRSLRVPYEPIRWVQDFAEGEVDKTARVLELIESYRTRGHLMADTDPLNYRQRRHPDLDVLSHGLTLWDLDREFAVGGFAGQLRMKLRDVLGVLRDAYCRTIGTEYMHIADPEQRAWLQERIEVPHQKPPVVEQKYILSKLNAAEAFETFLQTKYVGQKRFSLEGGETVIPLLDAVLDKAAEHELAEVVIGMPHRGRLNVLANIVGKPISQIFREFEGNLDPGQAHGSGDVKYHLGAEGKYFRMFGDGETVVSLASNPSHLEAVDPVLEGIVRAKQDLLDQGDGAFPVLPLMLHGDAAFAGQGVVAETLNLALLRGYRTGGTVHVVVNNQVGFTTAPEQSRSSQYCTDVAKMIGAPVFHVNGDDPEACVWVAKLAVEYRERWNNDVVIDMICYRRRGHNEGDDPSMTQPAMYDVIDAKRSVRKIYTESLIGRGDITVDEAEAALKDFSNQLEHVFNEVRELERTPPTLSPSVENEQSVPTDLDTSVPLEVIHRIGDAHVQLPEGFTVHQRVKPVLAKREKMSREGDVDWAFGELLAMGSLALNGKLVRLSGQDSRRGTFVQRHSVVIDRKTGEEYFPLRNLAEDQGRFLPYDSALSEYAALGFEYGYSVANPDALVMWEAQFGDFVNGAQSIIDEFISSGEAKWGQMADVVLLLPHGLEGQGPDHSSGRIERFLQLCAEGSMTVAMPSEPANHFHLLRRHALDGVRRPLVVFTPKWMLRAKQVVSPLSDFTGGRFRTVIDDPRFRNSDSPAPGVRRVLLCSGKIYWELAAAMEKRGGRDDIAIVRIEQLYPVPDRQLAAVLERYPNADDIRWVQEEPANQGAWPFFGLDLREKLPERLSGLTRVSRRRMAAPAAGSSKVHEVEQAAILDEALS</sequence>
<name>F4CQ56_PSEUX</name>
<comment type="catalytic activity">
    <reaction evidence="11">
        <text>N(6)-[(R)-dihydrolipoyl]-L-lysyl-[protein] + succinyl-CoA = N(6)-[(R)-S(8)-succinyldihydrolipoyl]-L-lysyl-[protein] + CoA</text>
        <dbReference type="Rhea" id="RHEA:15213"/>
        <dbReference type="Rhea" id="RHEA-COMP:10475"/>
        <dbReference type="Rhea" id="RHEA-COMP:20092"/>
        <dbReference type="ChEBI" id="CHEBI:57287"/>
        <dbReference type="ChEBI" id="CHEBI:57292"/>
        <dbReference type="ChEBI" id="CHEBI:83100"/>
        <dbReference type="ChEBI" id="CHEBI:83120"/>
        <dbReference type="EC" id="2.3.1.61"/>
    </reaction>
</comment>
<keyword evidence="16" id="KW-1185">Reference proteome</keyword>
<dbReference type="GO" id="GO:0006099">
    <property type="term" value="P:tricarboxylic acid cycle"/>
    <property type="evidence" value="ECO:0007669"/>
    <property type="project" value="UniProtKB-UniPathway"/>
</dbReference>
<comment type="cofactor">
    <cofactor evidence="1">
        <name>Mg(2+)</name>
        <dbReference type="ChEBI" id="CHEBI:18420"/>
    </cofactor>
</comment>
<dbReference type="FunFam" id="1.10.287.1150:FF:000003">
    <property type="entry name" value="2-oxoglutarate dehydrogenase, E1 subunit"/>
    <property type="match status" value="1"/>
</dbReference>
<organism evidence="15 16">
    <name type="scientific">Pseudonocardia dioxanivorans (strain ATCC 55486 / DSM 44775 / JCM 13855 / CB1190)</name>
    <dbReference type="NCBI Taxonomy" id="675635"/>
    <lineage>
        <taxon>Bacteria</taxon>
        <taxon>Bacillati</taxon>
        <taxon>Actinomycetota</taxon>
        <taxon>Actinomycetes</taxon>
        <taxon>Pseudonocardiales</taxon>
        <taxon>Pseudonocardiaceae</taxon>
        <taxon>Pseudonocardia</taxon>
    </lineage>
</organism>
<keyword evidence="9" id="KW-0511">Multifunctional enzyme</keyword>
<dbReference type="EC" id="4.1.1.71" evidence="15"/>
<dbReference type="Gene3D" id="3.40.50.11610">
    <property type="entry name" value="Multifunctional 2-oxoglutarate metabolism enzyme, C-terminal domain"/>
    <property type="match status" value="1"/>
</dbReference>
<evidence type="ECO:0000313" key="15">
    <source>
        <dbReference type="EMBL" id="AEA27252.1"/>
    </source>
</evidence>
<dbReference type="GO" id="GO:0030976">
    <property type="term" value="F:thiamine pyrophosphate binding"/>
    <property type="evidence" value="ECO:0007669"/>
    <property type="project" value="InterPro"/>
</dbReference>
<dbReference type="Pfam" id="PF00676">
    <property type="entry name" value="E1_dh"/>
    <property type="match status" value="1"/>
</dbReference>
<dbReference type="CDD" id="cd02016">
    <property type="entry name" value="TPP_E1_OGDC_like"/>
    <property type="match status" value="1"/>
</dbReference>
<feature type="compositionally biased region" description="Low complexity" evidence="13">
    <location>
        <begin position="106"/>
        <end position="117"/>
    </location>
</feature>
<evidence type="ECO:0000256" key="12">
    <source>
        <dbReference type="SAM" id="Coils"/>
    </source>
</evidence>
<comment type="cofactor">
    <cofactor evidence="2">
        <name>thiamine diphosphate</name>
        <dbReference type="ChEBI" id="CHEBI:58937"/>
    </cofactor>
</comment>
<dbReference type="Pfam" id="PF00198">
    <property type="entry name" value="2-oxoacid_dh"/>
    <property type="match status" value="1"/>
</dbReference>
<dbReference type="Pfam" id="PF16078">
    <property type="entry name" value="2-oxogl_dehyd_N"/>
    <property type="match status" value="1"/>
</dbReference>
<evidence type="ECO:0000256" key="11">
    <source>
        <dbReference type="ARBA" id="ARBA00052761"/>
    </source>
</evidence>
<dbReference type="NCBIfam" id="NF006914">
    <property type="entry name" value="PRK09404.1"/>
    <property type="match status" value="1"/>
</dbReference>
<dbReference type="Pfam" id="PF02779">
    <property type="entry name" value="Transket_pyr"/>
    <property type="match status" value="1"/>
</dbReference>
<dbReference type="InterPro" id="IPR011603">
    <property type="entry name" value="2oxoglutarate_DH_E1"/>
</dbReference>
<dbReference type="AlphaFoldDB" id="F4CQ56"/>
<dbReference type="Gene3D" id="3.40.50.12470">
    <property type="match status" value="1"/>
</dbReference>
<dbReference type="PANTHER" id="PTHR23152">
    <property type="entry name" value="2-OXOGLUTARATE DEHYDROGENASE"/>
    <property type="match status" value="1"/>
</dbReference>
<feature type="region of interest" description="Disordered" evidence="13">
    <location>
        <begin position="42"/>
        <end position="145"/>
    </location>
</feature>
<dbReference type="InterPro" id="IPR001017">
    <property type="entry name" value="DH_E1"/>
</dbReference>
<evidence type="ECO:0000256" key="5">
    <source>
        <dbReference type="ARBA" id="ARBA00022723"/>
    </source>
</evidence>
<evidence type="ECO:0000256" key="10">
    <source>
        <dbReference type="ARBA" id="ARBA00051911"/>
    </source>
</evidence>
<reference evidence="15 16" key="1">
    <citation type="journal article" date="2011" name="J. Bacteriol.">
        <title>Genome sequence of the 1,4-dioxane-degrading Pseudonocardia dioxanivorans strain CB1190.</title>
        <authorList>
            <person name="Sales C.M."/>
            <person name="Mahendra S."/>
            <person name="Grostern A."/>
            <person name="Parales R.E."/>
            <person name="Goodwin L.A."/>
            <person name="Woyke T."/>
            <person name="Nolan M."/>
            <person name="Lapidus A."/>
            <person name="Chertkov O."/>
            <person name="Ovchinnikova G."/>
            <person name="Sczyrba A."/>
            <person name="Alvarez-Cohen L."/>
        </authorList>
    </citation>
    <scope>NUCLEOTIDE SEQUENCE [LARGE SCALE GENOMIC DNA]</scope>
    <source>
        <strain evidence="16">ATCC 55486 / DSM 44775 / JCM 13855 / CB1190</strain>
    </source>
</reference>
<evidence type="ECO:0000256" key="9">
    <source>
        <dbReference type="ARBA" id="ARBA00023268"/>
    </source>
</evidence>